<dbReference type="Gene3D" id="3.80.10.10">
    <property type="entry name" value="Ribonuclease Inhibitor"/>
    <property type="match status" value="1"/>
</dbReference>
<name>A0A816DP64_9BILA</name>
<comment type="caution">
    <text evidence="1">The sequence shown here is derived from an EMBL/GenBank/DDBJ whole genome shotgun (WGS) entry which is preliminary data.</text>
</comment>
<evidence type="ECO:0000313" key="2">
    <source>
        <dbReference type="Proteomes" id="UP000663834"/>
    </source>
</evidence>
<dbReference type="InterPro" id="IPR032675">
    <property type="entry name" value="LRR_dom_sf"/>
</dbReference>
<reference evidence="1" key="1">
    <citation type="submission" date="2021-02" db="EMBL/GenBank/DDBJ databases">
        <authorList>
            <person name="Nowell W R."/>
        </authorList>
    </citation>
    <scope>NUCLEOTIDE SEQUENCE</scope>
</reference>
<proteinExistence type="predicted"/>
<accession>A0A816DP64</accession>
<evidence type="ECO:0008006" key="3">
    <source>
        <dbReference type="Google" id="ProtNLM"/>
    </source>
</evidence>
<organism evidence="1 2">
    <name type="scientific">Rotaria magnacalcarata</name>
    <dbReference type="NCBI Taxonomy" id="392030"/>
    <lineage>
        <taxon>Eukaryota</taxon>
        <taxon>Metazoa</taxon>
        <taxon>Spiralia</taxon>
        <taxon>Gnathifera</taxon>
        <taxon>Rotifera</taxon>
        <taxon>Eurotatoria</taxon>
        <taxon>Bdelloidea</taxon>
        <taxon>Philodinida</taxon>
        <taxon>Philodinidae</taxon>
        <taxon>Rotaria</taxon>
    </lineage>
</organism>
<sequence length="365" mass="43106">MSNVLHSEIEFFSVELWREVFDYFNSNDLWYSFRDLNKRINTIIDQTMLHLNFQKQGNYDYCMKNFLPSINAANIRSLKLEKSNEIKHFFSIYSLNSLIQLRLLSLTFMNSFNDNSFQFWNQLSSLKHLQSLKIMFRGYSGCGYCIEEKEYIIRSIFNKDFCPLLKSFIIEACSRRSWKSTIPSLITTTKATNIQYVSIDSLAFIDLIKLLPALQNVKSFCSDHELSYDNKQQQNMTITMPLLSKCIRLHLHLSEDMTFEHVEYLLKHTPNLQDLFLWSWYHLLSAKKWELILSVQCPKLLKLALICTGPIGDDYFHQASNNFQQECATIPFWIERNLTITADENYSGHDYRSDIVIRFNIRKLT</sequence>
<dbReference type="OrthoDB" id="9994560at2759"/>
<dbReference type="Proteomes" id="UP000663834">
    <property type="component" value="Unassembled WGS sequence"/>
</dbReference>
<evidence type="ECO:0000313" key="1">
    <source>
        <dbReference type="EMBL" id="CAF1635501.1"/>
    </source>
</evidence>
<gene>
    <name evidence="1" type="ORF">KQP761_LOCUS26991</name>
</gene>
<dbReference type="EMBL" id="CAJNOW010014828">
    <property type="protein sequence ID" value="CAF1635501.1"/>
    <property type="molecule type" value="Genomic_DNA"/>
</dbReference>
<dbReference type="AlphaFoldDB" id="A0A816DP64"/>
<protein>
    <recommendedName>
        <fullName evidence="3">F-box domain-containing protein</fullName>
    </recommendedName>
</protein>